<evidence type="ECO:0000256" key="8">
    <source>
        <dbReference type="PROSITE-ProRule" id="PRU01193"/>
    </source>
</evidence>
<dbReference type="Gene3D" id="3.10.580.10">
    <property type="entry name" value="CBS-domain"/>
    <property type="match status" value="1"/>
</dbReference>
<organism evidence="12 13">
    <name type="scientific">Rothia aerolata</name>
    <dbReference type="NCBI Taxonomy" id="1812262"/>
    <lineage>
        <taxon>Bacteria</taxon>
        <taxon>Bacillati</taxon>
        <taxon>Actinomycetota</taxon>
        <taxon>Actinomycetes</taxon>
        <taxon>Micrococcales</taxon>
        <taxon>Micrococcaceae</taxon>
        <taxon>Rothia</taxon>
    </lineage>
</organism>
<feature type="transmembrane region" description="Helical" evidence="9">
    <location>
        <begin position="131"/>
        <end position="151"/>
    </location>
</feature>
<dbReference type="RefSeq" id="WP_188358869.1">
    <property type="nucleotide sequence ID" value="NZ_BMDC01000001.1"/>
</dbReference>
<keyword evidence="3 8" id="KW-0812">Transmembrane</keyword>
<evidence type="ECO:0000259" key="10">
    <source>
        <dbReference type="PROSITE" id="PS51371"/>
    </source>
</evidence>
<dbReference type="PROSITE" id="PS51846">
    <property type="entry name" value="CNNM"/>
    <property type="match status" value="1"/>
</dbReference>
<dbReference type="InterPro" id="IPR046342">
    <property type="entry name" value="CBS_dom_sf"/>
</dbReference>
<name>A0A917MRB2_9MICC</name>
<dbReference type="SUPFAM" id="SSF54631">
    <property type="entry name" value="CBS-domain pair"/>
    <property type="match status" value="1"/>
</dbReference>
<evidence type="ECO:0000256" key="5">
    <source>
        <dbReference type="ARBA" id="ARBA00022989"/>
    </source>
</evidence>
<dbReference type="InterPro" id="IPR044751">
    <property type="entry name" value="Ion_transp-like_CBS"/>
</dbReference>
<dbReference type="InterPro" id="IPR051676">
    <property type="entry name" value="UPF0053_domain"/>
</dbReference>
<dbReference type="Proteomes" id="UP000600171">
    <property type="component" value="Unassembled WGS sequence"/>
</dbReference>
<feature type="transmembrane region" description="Helical" evidence="9">
    <location>
        <begin position="6"/>
        <end position="27"/>
    </location>
</feature>
<dbReference type="Pfam" id="PF00571">
    <property type="entry name" value="CBS"/>
    <property type="match status" value="1"/>
</dbReference>
<keyword evidence="4" id="KW-0677">Repeat</keyword>
<evidence type="ECO:0000256" key="9">
    <source>
        <dbReference type="SAM" id="Phobius"/>
    </source>
</evidence>
<evidence type="ECO:0000256" key="6">
    <source>
        <dbReference type="ARBA" id="ARBA00023136"/>
    </source>
</evidence>
<dbReference type="InterPro" id="IPR000644">
    <property type="entry name" value="CBS_dom"/>
</dbReference>
<dbReference type="AlphaFoldDB" id="A0A917MRB2"/>
<evidence type="ECO:0000256" key="3">
    <source>
        <dbReference type="ARBA" id="ARBA00022692"/>
    </source>
</evidence>
<feature type="transmembrane region" description="Helical" evidence="9">
    <location>
        <begin position="48"/>
        <end position="75"/>
    </location>
</feature>
<feature type="domain" description="CBS" evidence="10">
    <location>
        <begin position="286"/>
        <end position="343"/>
    </location>
</feature>
<feature type="transmembrane region" description="Helical" evidence="9">
    <location>
        <begin position="95"/>
        <end position="119"/>
    </location>
</feature>
<feature type="domain" description="CNNM transmembrane" evidence="11">
    <location>
        <begin position="1"/>
        <end position="204"/>
    </location>
</feature>
<dbReference type="Pfam" id="PF01595">
    <property type="entry name" value="CNNM"/>
    <property type="match status" value="1"/>
</dbReference>
<comment type="caution">
    <text evidence="12">The sequence shown here is derived from an EMBL/GenBank/DDBJ whole genome shotgun (WGS) entry which is preliminary data.</text>
</comment>
<dbReference type="PROSITE" id="PS51371">
    <property type="entry name" value="CBS"/>
    <property type="match status" value="1"/>
</dbReference>
<evidence type="ECO:0000313" key="12">
    <source>
        <dbReference type="EMBL" id="GGH59308.1"/>
    </source>
</evidence>
<gene>
    <name evidence="12" type="ORF">GCM10007359_06390</name>
</gene>
<dbReference type="CDD" id="cd04590">
    <property type="entry name" value="CBS_pair_CorC_HlyC_assoc"/>
    <property type="match status" value="1"/>
</dbReference>
<keyword evidence="5 8" id="KW-1133">Transmembrane helix</keyword>
<comment type="subcellular location">
    <subcellularLocation>
        <location evidence="1">Cell membrane</location>
        <topology evidence="1">Multi-pass membrane protein</topology>
    </subcellularLocation>
</comment>
<keyword evidence="7" id="KW-0129">CBS domain</keyword>
<accession>A0A917MRB2</accession>
<dbReference type="GO" id="GO:0005886">
    <property type="term" value="C:plasma membrane"/>
    <property type="evidence" value="ECO:0007669"/>
    <property type="project" value="UniProtKB-SubCell"/>
</dbReference>
<keyword evidence="6 8" id="KW-0472">Membrane</keyword>
<evidence type="ECO:0000313" key="13">
    <source>
        <dbReference type="Proteomes" id="UP000600171"/>
    </source>
</evidence>
<dbReference type="PANTHER" id="PTHR43099">
    <property type="entry name" value="UPF0053 PROTEIN YRKA"/>
    <property type="match status" value="1"/>
</dbReference>
<proteinExistence type="predicted"/>
<dbReference type="EMBL" id="BMDC01000001">
    <property type="protein sequence ID" value="GGH59308.1"/>
    <property type="molecule type" value="Genomic_DNA"/>
</dbReference>
<evidence type="ECO:0000259" key="11">
    <source>
        <dbReference type="PROSITE" id="PS51846"/>
    </source>
</evidence>
<evidence type="ECO:0000256" key="7">
    <source>
        <dbReference type="PROSITE-ProRule" id="PRU00703"/>
    </source>
</evidence>
<evidence type="ECO:0000256" key="4">
    <source>
        <dbReference type="ARBA" id="ARBA00022737"/>
    </source>
</evidence>
<keyword evidence="13" id="KW-1185">Reference proteome</keyword>
<evidence type="ECO:0000256" key="1">
    <source>
        <dbReference type="ARBA" id="ARBA00004651"/>
    </source>
</evidence>
<keyword evidence="2" id="KW-1003">Cell membrane</keyword>
<dbReference type="InterPro" id="IPR002550">
    <property type="entry name" value="CNNM"/>
</dbReference>
<evidence type="ECO:0000256" key="2">
    <source>
        <dbReference type="ARBA" id="ARBA00022475"/>
    </source>
</evidence>
<reference evidence="12 13" key="1">
    <citation type="journal article" date="2014" name="Int. J. Syst. Evol. Microbiol.">
        <title>Complete genome sequence of Corynebacterium casei LMG S-19264T (=DSM 44701T), isolated from a smear-ripened cheese.</title>
        <authorList>
            <consortium name="US DOE Joint Genome Institute (JGI-PGF)"/>
            <person name="Walter F."/>
            <person name="Albersmeier A."/>
            <person name="Kalinowski J."/>
            <person name="Ruckert C."/>
        </authorList>
    </citation>
    <scope>NUCLEOTIDE SEQUENCE [LARGE SCALE GENOMIC DNA]</scope>
    <source>
        <strain evidence="12 13">CCM 8669</strain>
    </source>
</reference>
<sequence length="361" mass="39544">MSDWTAIALLVVLLIGNAFFVAGEFAIMSTRRSQIEPLADSGNKRAKITLYAMEHVSLMLATCQLGITVCSLLILNVSEPALHHLVAGPLEHFGIPLAVADIVGFLLALVVVTYLHVIFGEMVPKNATVSLVGQGIALWIAPPLVFISRLLKPIVVALNWLADHTLRLMKIEPKSEVSSTFTLDELQNVVAESTAEGTVEDDSGVLSGALEFSEKKVEEIMVARDSIMTLKFPCTPADVEKAVAQTGFSRFVVEDSKDSTFMGYLHVKDVLSFSDERMHQTLPWSKLRQMSIVRPEADIDDALATMQRNRAHVSHVMTAQGESVGVLFLEDILEQLVGEIKDKTQEHVRRREAASVRAAGS</sequence>
<protein>
    <submittedName>
        <fullName evidence="12">Membrane protein</fullName>
    </submittedName>
</protein>
<dbReference type="PANTHER" id="PTHR43099:SF5">
    <property type="entry name" value="HLYC_CORC FAMILY TRANSPORTER"/>
    <property type="match status" value="1"/>
</dbReference>